<organism evidence="2 3">
    <name type="scientific">Sinocyclocheilus anshuiensis</name>
    <dbReference type="NCBI Taxonomy" id="1608454"/>
    <lineage>
        <taxon>Eukaryota</taxon>
        <taxon>Metazoa</taxon>
        <taxon>Chordata</taxon>
        <taxon>Craniata</taxon>
        <taxon>Vertebrata</taxon>
        <taxon>Euteleostomi</taxon>
        <taxon>Actinopterygii</taxon>
        <taxon>Neopterygii</taxon>
        <taxon>Teleostei</taxon>
        <taxon>Ostariophysi</taxon>
        <taxon>Cypriniformes</taxon>
        <taxon>Cyprinidae</taxon>
        <taxon>Cyprininae</taxon>
        <taxon>Sinocyclocheilus</taxon>
    </lineage>
</organism>
<reference evidence="2" key="1">
    <citation type="submission" date="2025-08" db="UniProtKB">
        <authorList>
            <consortium name="Ensembl"/>
        </authorList>
    </citation>
    <scope>IDENTIFICATION</scope>
</reference>
<dbReference type="Ensembl" id="ENSSANT00000071115.1">
    <property type="protein sequence ID" value="ENSSANP00000066908.1"/>
    <property type="gene ID" value="ENSSANG00000033342.1"/>
</dbReference>
<reference evidence="2" key="2">
    <citation type="submission" date="2025-09" db="UniProtKB">
        <authorList>
            <consortium name="Ensembl"/>
        </authorList>
    </citation>
    <scope>IDENTIFICATION</scope>
</reference>
<dbReference type="InterPro" id="IPR008906">
    <property type="entry name" value="HATC_C_dom"/>
</dbReference>
<dbReference type="Pfam" id="PF05699">
    <property type="entry name" value="Dimer_Tnp_hAT"/>
    <property type="match status" value="1"/>
</dbReference>
<dbReference type="GO" id="GO:0046983">
    <property type="term" value="F:protein dimerization activity"/>
    <property type="evidence" value="ECO:0007669"/>
    <property type="project" value="InterPro"/>
</dbReference>
<name>A0A671QA62_9TELE</name>
<dbReference type="InterPro" id="IPR052958">
    <property type="entry name" value="IFN-induced_PKR_regulator"/>
</dbReference>
<sequence>MRSGISRRNDLPSPELTDQELKCWKLKRQNKLIYPNIFKLLKVACAPTGSSCECERSAALRRLNTFMCSSMGEDRSSSLALIHTHYDMAVDLNEAVKIFSKFYPRRLELSSVLIP</sequence>
<evidence type="ECO:0000313" key="3">
    <source>
        <dbReference type="Proteomes" id="UP000472260"/>
    </source>
</evidence>
<evidence type="ECO:0000313" key="2">
    <source>
        <dbReference type="Ensembl" id="ENSSANP00000066908.1"/>
    </source>
</evidence>
<keyword evidence="3" id="KW-1185">Reference proteome</keyword>
<proteinExistence type="predicted"/>
<dbReference type="PANTHER" id="PTHR46289">
    <property type="entry name" value="52 KDA REPRESSOR OF THE INHIBITOR OF THE PROTEIN KINASE-LIKE PROTEIN-RELATED"/>
    <property type="match status" value="1"/>
</dbReference>
<dbReference type="PANTHER" id="PTHR46289:SF16">
    <property type="entry name" value="52 KDA REPRESSOR OF THE INHIBITOR OF THE PROTEIN KINASE"/>
    <property type="match status" value="1"/>
</dbReference>
<feature type="domain" description="HAT C-terminal dimerisation" evidence="1">
    <location>
        <begin position="21"/>
        <end position="88"/>
    </location>
</feature>
<accession>A0A671QA62</accession>
<protein>
    <recommendedName>
        <fullName evidence="1">HAT C-terminal dimerisation domain-containing protein</fullName>
    </recommendedName>
</protein>
<dbReference type="AlphaFoldDB" id="A0A671QA62"/>
<evidence type="ECO:0000259" key="1">
    <source>
        <dbReference type="Pfam" id="PF05699"/>
    </source>
</evidence>
<dbReference type="Proteomes" id="UP000472260">
    <property type="component" value="Unassembled WGS sequence"/>
</dbReference>